<reference evidence="2 4" key="1">
    <citation type="submission" date="2016-04" db="EMBL/GenBank/DDBJ databases">
        <authorList>
            <person name="Evans L.H."/>
            <person name="Alamgir A."/>
            <person name="Owens N."/>
            <person name="Weber N.D."/>
            <person name="Virtaneva K."/>
            <person name="Barbian K."/>
            <person name="Babar A."/>
            <person name="Rosenke K."/>
        </authorList>
    </citation>
    <scope>NUCLEOTIDE SEQUENCE [LARGE SCALE GENOMIC DNA]</scope>
    <source>
        <strain evidence="2 4">JL2886</strain>
    </source>
</reference>
<dbReference type="InterPro" id="IPR036844">
    <property type="entry name" value="Hint_dom_sf"/>
</dbReference>
<organism evidence="2 4">
    <name type="scientific">Phaeobacter gallaeciensis</name>
    <dbReference type="NCBI Taxonomy" id="60890"/>
    <lineage>
        <taxon>Bacteria</taxon>
        <taxon>Pseudomonadati</taxon>
        <taxon>Pseudomonadota</taxon>
        <taxon>Alphaproteobacteria</taxon>
        <taxon>Rhodobacterales</taxon>
        <taxon>Roseobacteraceae</taxon>
        <taxon>Phaeobacter</taxon>
    </lineage>
</organism>
<evidence type="ECO:0000313" key="2">
    <source>
        <dbReference type="EMBL" id="ANP38488.1"/>
    </source>
</evidence>
<dbReference type="EMBL" id="JARCJK010000001">
    <property type="protein sequence ID" value="MDE4164170.1"/>
    <property type="molecule type" value="Genomic_DNA"/>
</dbReference>
<dbReference type="AlphaFoldDB" id="A0A1B0ZWG9"/>
<evidence type="ECO:0000313" key="5">
    <source>
        <dbReference type="Proteomes" id="UP001218364"/>
    </source>
</evidence>
<keyword evidence="4" id="KW-1185">Reference proteome</keyword>
<dbReference type="InterPro" id="IPR006141">
    <property type="entry name" value="Intein_N"/>
</dbReference>
<dbReference type="PROSITE" id="PS50817">
    <property type="entry name" value="INTEIN_N_TER"/>
    <property type="match status" value="1"/>
</dbReference>
<dbReference type="Proteomes" id="UP001218364">
    <property type="component" value="Unassembled WGS sequence"/>
</dbReference>
<evidence type="ECO:0000313" key="4">
    <source>
        <dbReference type="Proteomes" id="UP000092565"/>
    </source>
</evidence>
<dbReference type="EMBL" id="CP015124">
    <property type="protein sequence ID" value="ANP38488.1"/>
    <property type="molecule type" value="Genomic_DNA"/>
</dbReference>
<dbReference type="Pfam" id="PF13403">
    <property type="entry name" value="Hint_2"/>
    <property type="match status" value="1"/>
</dbReference>
<dbReference type="InterPro" id="IPR028992">
    <property type="entry name" value="Hedgehog/Intein_dom"/>
</dbReference>
<dbReference type="CDD" id="cd00081">
    <property type="entry name" value="Hint"/>
    <property type="match status" value="1"/>
</dbReference>
<dbReference type="PATRIC" id="fig|60890.4.peg.3523"/>
<feature type="domain" description="Hint" evidence="1">
    <location>
        <begin position="146"/>
        <end position="255"/>
    </location>
</feature>
<dbReference type="Proteomes" id="UP000092565">
    <property type="component" value="Chromosome"/>
</dbReference>
<dbReference type="RefSeq" id="WP_065273140.1">
    <property type="nucleotide sequence ID" value="NZ_CP015124.1"/>
</dbReference>
<accession>A0A1B0ZWG9</accession>
<gene>
    <name evidence="2" type="ORF">JL2886_03615</name>
    <name evidence="3" type="ORF">PXK24_00580</name>
</gene>
<proteinExistence type="predicted"/>
<dbReference type="InterPro" id="IPR003587">
    <property type="entry name" value="Hint_dom_N"/>
</dbReference>
<name>A0A1B0ZWG9_9RHOB</name>
<sequence length="337" mass="35923">MTADRTAIRSIPAHAAAAFLVETGANMGDPLGVLEDLVLDDVYMLAPGAAAPRRLSVASGSDGSFTLAEDSELGQPGAALHLDCALTLMAEAGPNVDALVMVEVDAEGLIAAVYLVPMAPLMPQTGYTLLKAERAPARARLAQMASIAFTRGTHITLATGAQKPIEDLRPGDRILTRDDGVQELRWIGQTTSRATGAMAPILIRKGTLNNARDLLVSPDHRLMVYQRHDALGAGTPELLVAARHLVNGDSVVVQDGGFVDYFQLLFDRHHIVYAEGIAAESLFLDPVTEPALPPGLLQRIADGSIPPQRRDSHGLDVPSPLLDRPNLVELLKRASLR</sequence>
<dbReference type="SUPFAM" id="SSF51294">
    <property type="entry name" value="Hedgehog/intein (Hint) domain"/>
    <property type="match status" value="1"/>
</dbReference>
<protein>
    <submittedName>
        <fullName evidence="3">Hint domain-containing protein</fullName>
    </submittedName>
</protein>
<evidence type="ECO:0000259" key="1">
    <source>
        <dbReference type="SMART" id="SM00306"/>
    </source>
</evidence>
<dbReference type="SMART" id="SM00306">
    <property type="entry name" value="HintN"/>
    <property type="match status" value="1"/>
</dbReference>
<dbReference type="GO" id="GO:0016539">
    <property type="term" value="P:intein-mediated protein splicing"/>
    <property type="evidence" value="ECO:0007669"/>
    <property type="project" value="InterPro"/>
</dbReference>
<dbReference type="Gene3D" id="2.170.16.10">
    <property type="entry name" value="Hedgehog/Intein (Hint) domain"/>
    <property type="match status" value="1"/>
</dbReference>
<evidence type="ECO:0000313" key="3">
    <source>
        <dbReference type="EMBL" id="MDE4164170.1"/>
    </source>
</evidence>
<reference evidence="3 5" key="2">
    <citation type="submission" date="2023-02" db="EMBL/GenBank/DDBJ databases">
        <title>Population genomics of bacteria associated with diatom.</title>
        <authorList>
            <person name="Xie J."/>
            <person name="Wang H."/>
        </authorList>
    </citation>
    <scope>NUCLEOTIDE SEQUENCE [LARGE SCALE GENOMIC DNA]</scope>
    <source>
        <strain evidence="3 5">PT47_8</strain>
    </source>
</reference>